<name>A0A1G7JQ25_CHIFI</name>
<dbReference type="RefSeq" id="WP_089829667.1">
    <property type="nucleotide sequence ID" value="NZ_FNBN01000001.1"/>
</dbReference>
<dbReference type="Proteomes" id="UP000199045">
    <property type="component" value="Unassembled WGS sequence"/>
</dbReference>
<keyword evidence="1" id="KW-0472">Membrane</keyword>
<reference evidence="2 3" key="1">
    <citation type="submission" date="2016-10" db="EMBL/GenBank/DDBJ databases">
        <authorList>
            <person name="de Groot N.N."/>
        </authorList>
    </citation>
    <scope>NUCLEOTIDE SEQUENCE [LARGE SCALE GENOMIC DNA]</scope>
    <source>
        <strain evidence="2 3">DSM 527</strain>
    </source>
</reference>
<feature type="transmembrane region" description="Helical" evidence="1">
    <location>
        <begin position="154"/>
        <end position="173"/>
    </location>
</feature>
<feature type="transmembrane region" description="Helical" evidence="1">
    <location>
        <begin position="9"/>
        <end position="32"/>
    </location>
</feature>
<protein>
    <submittedName>
        <fullName evidence="2">Predicted membrane protein</fullName>
    </submittedName>
</protein>
<sequence length="229" mass="26427">MPTLTRRVIFYLFAAAILYTSWLMLLLSLPYTSFDRYVDFLMTKQLVYHIRHWRISFYVHVFTSIIVLLAGLLQFSNYLLKKFPGLHRRSGKIYAIVILFFSGPAGLVMGFYANGGLPARISFVILASLWLLTTFLGWRYALQRKWRLHTGMMIRSYALTLSAISLRLYAFLIGTFNIPIHPVQAYILISWLSWTLNLLIAEAIIRRGLGYLKDSFPADSPSLQNGHHL</sequence>
<dbReference type="InterPro" id="IPR018750">
    <property type="entry name" value="DUF2306_membrane"/>
</dbReference>
<keyword evidence="1" id="KW-0812">Transmembrane</keyword>
<feature type="transmembrane region" description="Helical" evidence="1">
    <location>
        <begin position="52"/>
        <end position="73"/>
    </location>
</feature>
<dbReference type="OrthoDB" id="6385003at2"/>
<feature type="transmembrane region" description="Helical" evidence="1">
    <location>
        <begin position="119"/>
        <end position="142"/>
    </location>
</feature>
<keyword evidence="1" id="KW-1133">Transmembrane helix</keyword>
<feature type="transmembrane region" description="Helical" evidence="1">
    <location>
        <begin position="93"/>
        <end position="113"/>
    </location>
</feature>
<organism evidence="2 3">
    <name type="scientific">Chitinophaga filiformis</name>
    <name type="common">Myxococcus filiformis</name>
    <name type="synonym">Flexibacter filiformis</name>
    <dbReference type="NCBI Taxonomy" id="104663"/>
    <lineage>
        <taxon>Bacteria</taxon>
        <taxon>Pseudomonadati</taxon>
        <taxon>Bacteroidota</taxon>
        <taxon>Chitinophagia</taxon>
        <taxon>Chitinophagales</taxon>
        <taxon>Chitinophagaceae</taxon>
        <taxon>Chitinophaga</taxon>
    </lineage>
</organism>
<dbReference type="EMBL" id="FNBN01000001">
    <property type="protein sequence ID" value="SDF26569.1"/>
    <property type="molecule type" value="Genomic_DNA"/>
</dbReference>
<evidence type="ECO:0000313" key="2">
    <source>
        <dbReference type="EMBL" id="SDF26569.1"/>
    </source>
</evidence>
<evidence type="ECO:0000313" key="3">
    <source>
        <dbReference type="Proteomes" id="UP000199045"/>
    </source>
</evidence>
<dbReference type="STRING" id="104663.SAMN04488121_1011314"/>
<evidence type="ECO:0000256" key="1">
    <source>
        <dbReference type="SAM" id="Phobius"/>
    </source>
</evidence>
<dbReference type="Pfam" id="PF10067">
    <property type="entry name" value="DUF2306"/>
    <property type="match status" value="1"/>
</dbReference>
<proteinExistence type="predicted"/>
<accession>A0A1G7JQ25</accession>
<gene>
    <name evidence="2" type="ORF">SAMN04488121_1011314</name>
</gene>
<feature type="transmembrane region" description="Helical" evidence="1">
    <location>
        <begin position="185"/>
        <end position="205"/>
    </location>
</feature>
<dbReference type="AlphaFoldDB" id="A0A1G7JQ25"/>